<feature type="region of interest" description="Disordered" evidence="1">
    <location>
        <begin position="102"/>
        <end position="125"/>
    </location>
</feature>
<dbReference type="Gene3D" id="3.50.50.60">
    <property type="entry name" value="FAD/NAD(P)-binding domain"/>
    <property type="match status" value="1"/>
</dbReference>
<sequence>MEGPDVAVGKVGNPVCGDLMYMYIRVKDDRIADIKFQTFGCGSAIATSSMTTELVLGMTLDEAMKVTRNDVADALQGLPPIKMHCSNLAADALHDAIKSWREGRRGETPEPPKVSEISSSCGMPVSSPPAIEGTDVLLGKGVYRKVEDPKAFADKRVLIIDRGKPSVDLALDLTKHTGRVIFMSPTKEPSSKDDPRTGLKRSDVKVIYEAEPIAVLGEGEVEKVRVHDLNENDEYDLFVDALVVLEQAGN</sequence>
<proteinExistence type="predicted"/>
<dbReference type="InterPro" id="IPR002871">
    <property type="entry name" value="NIF_FeS_clus_asmbl_NifU_N"/>
</dbReference>
<evidence type="ECO:0000256" key="1">
    <source>
        <dbReference type="SAM" id="MobiDB-lite"/>
    </source>
</evidence>
<dbReference type="Gene3D" id="3.90.1010.10">
    <property type="match status" value="1"/>
</dbReference>
<dbReference type="SUPFAM" id="SSF51905">
    <property type="entry name" value="FAD/NAD(P)-binding domain"/>
    <property type="match status" value="1"/>
</dbReference>
<dbReference type="EMBL" id="PGXC01000087">
    <property type="protein sequence ID" value="PKK87902.1"/>
    <property type="molecule type" value="Genomic_DNA"/>
</dbReference>
<evidence type="ECO:0000259" key="2">
    <source>
        <dbReference type="Pfam" id="PF01592"/>
    </source>
</evidence>
<dbReference type="AlphaFoldDB" id="A0A2N1PHV8"/>
<evidence type="ECO:0000313" key="4">
    <source>
        <dbReference type="Proteomes" id="UP000233256"/>
    </source>
</evidence>
<gene>
    <name evidence="3" type="ORF">CVV64_21135</name>
</gene>
<accession>A0A2N1PHV8</accession>
<dbReference type="CDD" id="cd06664">
    <property type="entry name" value="IscU_like"/>
    <property type="match status" value="1"/>
</dbReference>
<dbReference type="GO" id="GO:0016226">
    <property type="term" value="P:iron-sulfur cluster assembly"/>
    <property type="evidence" value="ECO:0007669"/>
    <property type="project" value="InterPro"/>
</dbReference>
<dbReference type="Proteomes" id="UP000233256">
    <property type="component" value="Unassembled WGS sequence"/>
</dbReference>
<dbReference type="PANTHER" id="PTHR10093">
    <property type="entry name" value="IRON-SULFUR CLUSTER ASSEMBLY ENZYME NIFU HOMOLOG"/>
    <property type="match status" value="1"/>
</dbReference>
<dbReference type="GO" id="GO:0005506">
    <property type="term" value="F:iron ion binding"/>
    <property type="evidence" value="ECO:0007669"/>
    <property type="project" value="InterPro"/>
</dbReference>
<dbReference type="GO" id="GO:0051536">
    <property type="term" value="F:iron-sulfur cluster binding"/>
    <property type="evidence" value="ECO:0007669"/>
    <property type="project" value="InterPro"/>
</dbReference>
<evidence type="ECO:0000313" key="3">
    <source>
        <dbReference type="EMBL" id="PKK87902.1"/>
    </source>
</evidence>
<organism evidence="3 4">
    <name type="scientific">Candidatus Wallbacteria bacterium HGW-Wallbacteria-1</name>
    <dbReference type="NCBI Taxonomy" id="2013854"/>
    <lineage>
        <taxon>Bacteria</taxon>
        <taxon>Candidatus Walliibacteriota</taxon>
    </lineage>
</organism>
<comment type="caution">
    <text evidence="3">The sequence shown here is derived from an EMBL/GenBank/DDBJ whole genome shotgun (WGS) entry which is preliminary data.</text>
</comment>
<dbReference type="InterPro" id="IPR036188">
    <property type="entry name" value="FAD/NAD-bd_sf"/>
</dbReference>
<dbReference type="SUPFAM" id="SSF82649">
    <property type="entry name" value="SufE/NifU"/>
    <property type="match status" value="1"/>
</dbReference>
<protein>
    <submittedName>
        <fullName evidence="3">Iron-sulfur cluster assembly scaffold protein</fullName>
    </submittedName>
</protein>
<dbReference type="Pfam" id="PF01592">
    <property type="entry name" value="NifU_N"/>
    <property type="match status" value="1"/>
</dbReference>
<name>A0A2N1PHV8_9BACT</name>
<reference evidence="3 4" key="1">
    <citation type="journal article" date="2017" name="ISME J.">
        <title>Potential for microbial H2 and metal transformations associated with novel bacteria and archaea in deep terrestrial subsurface sediments.</title>
        <authorList>
            <person name="Hernsdorf A.W."/>
            <person name="Amano Y."/>
            <person name="Miyakawa K."/>
            <person name="Ise K."/>
            <person name="Suzuki Y."/>
            <person name="Anantharaman K."/>
            <person name="Probst A."/>
            <person name="Burstein D."/>
            <person name="Thomas B.C."/>
            <person name="Banfield J.F."/>
        </authorList>
    </citation>
    <scope>NUCLEOTIDE SEQUENCE [LARGE SCALE GENOMIC DNA]</scope>
    <source>
        <strain evidence="3">HGW-Wallbacteria-1</strain>
    </source>
</reference>
<feature type="domain" description="NIF system FeS cluster assembly NifU N-terminal" evidence="2">
    <location>
        <begin position="6"/>
        <end position="102"/>
    </location>
</feature>